<dbReference type="RefSeq" id="XP_025386072.1">
    <property type="nucleotide sequence ID" value="XM_025533393.1"/>
</dbReference>
<sequence>MNRGFTRYTTKNWTIGLGLSPAVLRQAKIIAEKAAYFSVRAMSEMQRFYPPRLNLDRVWVQDVNQAVYGSEGIWSHDGDSTAAIMQTLSCRTEFDANAGCLRIGVGTAFHSGREAREWLANLAEKGIQHTLLAVNNWAELGDAWYAALHCGVLGWK</sequence>
<evidence type="ECO:0000313" key="1">
    <source>
        <dbReference type="EMBL" id="PWY68699.1"/>
    </source>
</evidence>
<dbReference type="VEuPathDB" id="FungiDB:BO83DRAFT_400390"/>
<dbReference type="GeneID" id="37055355"/>
<keyword evidence="2" id="KW-1185">Reference proteome</keyword>
<dbReference type="OrthoDB" id="10017101at2759"/>
<comment type="caution">
    <text evidence="1">The sequence shown here is derived from an EMBL/GenBank/DDBJ whole genome shotgun (WGS) entry which is preliminary data.</text>
</comment>
<evidence type="ECO:0000313" key="2">
    <source>
        <dbReference type="Proteomes" id="UP000246171"/>
    </source>
</evidence>
<gene>
    <name evidence="1" type="ORF">BO83DRAFT_400390</name>
</gene>
<proteinExistence type="predicted"/>
<protein>
    <submittedName>
        <fullName evidence="1">Uncharacterized protein</fullName>
    </submittedName>
</protein>
<name>A0A317V4X8_ASPEC</name>
<accession>A0A317V4X8</accession>
<dbReference type="Proteomes" id="UP000246171">
    <property type="component" value="Unassembled WGS sequence"/>
</dbReference>
<reference evidence="1" key="1">
    <citation type="submission" date="2016-12" db="EMBL/GenBank/DDBJ databases">
        <title>The genomes of Aspergillus section Nigri reveals drivers in fungal speciation.</title>
        <authorList>
            <consortium name="DOE Joint Genome Institute"/>
            <person name="Vesth T.C."/>
            <person name="Nybo J."/>
            <person name="Theobald S."/>
            <person name="Brandl J."/>
            <person name="Frisvad J.C."/>
            <person name="Nielsen K.F."/>
            <person name="Lyhne E.K."/>
            <person name="Kogle M.E."/>
            <person name="Kuo A."/>
            <person name="Riley R."/>
            <person name="Clum A."/>
            <person name="Nolan M."/>
            <person name="Lipzen A."/>
            <person name="Salamov A."/>
            <person name="Henrissat B."/>
            <person name="Wiebenga A."/>
            <person name="De vries R.P."/>
            <person name="Grigoriev I.V."/>
            <person name="Mortensen U.H."/>
            <person name="Andersen M.R."/>
            <person name="Baker S.E."/>
        </authorList>
    </citation>
    <scope>NUCLEOTIDE SEQUENCE</scope>
    <source>
        <strain evidence="1">CBS 122712</strain>
    </source>
</reference>
<dbReference type="AlphaFoldDB" id="A0A317V4X8"/>
<organism evidence="1 2">
    <name type="scientific">Aspergillus eucalypticola (strain CBS 122712 / IBT 29274)</name>
    <dbReference type="NCBI Taxonomy" id="1448314"/>
    <lineage>
        <taxon>Eukaryota</taxon>
        <taxon>Fungi</taxon>
        <taxon>Dikarya</taxon>
        <taxon>Ascomycota</taxon>
        <taxon>Pezizomycotina</taxon>
        <taxon>Eurotiomycetes</taxon>
        <taxon>Eurotiomycetidae</taxon>
        <taxon>Eurotiales</taxon>
        <taxon>Aspergillaceae</taxon>
        <taxon>Aspergillus</taxon>
        <taxon>Aspergillus subgen. Circumdati</taxon>
    </lineage>
</organism>
<dbReference type="EMBL" id="MSFU01000019">
    <property type="protein sequence ID" value="PWY68699.1"/>
    <property type="molecule type" value="Genomic_DNA"/>
</dbReference>